<evidence type="ECO:0000256" key="1">
    <source>
        <dbReference type="SAM" id="MobiDB-lite"/>
    </source>
</evidence>
<organism evidence="2 3">
    <name type="scientific">Chironomus riparius</name>
    <dbReference type="NCBI Taxonomy" id="315576"/>
    <lineage>
        <taxon>Eukaryota</taxon>
        <taxon>Metazoa</taxon>
        <taxon>Ecdysozoa</taxon>
        <taxon>Arthropoda</taxon>
        <taxon>Hexapoda</taxon>
        <taxon>Insecta</taxon>
        <taxon>Pterygota</taxon>
        <taxon>Neoptera</taxon>
        <taxon>Endopterygota</taxon>
        <taxon>Diptera</taxon>
        <taxon>Nematocera</taxon>
        <taxon>Chironomoidea</taxon>
        <taxon>Chironomidae</taxon>
        <taxon>Chironominae</taxon>
        <taxon>Chironomus</taxon>
    </lineage>
</organism>
<dbReference type="EMBL" id="OU895877">
    <property type="protein sequence ID" value="CAG9797871.1"/>
    <property type="molecule type" value="Genomic_DNA"/>
</dbReference>
<sequence length="321" mass="36970">MPRLNNNALQNPRNTTQLSTFQNQIQIVQPQLIDAHLPQINQPKKIPPKPPLRKQIRHDPEGIQQVQSVTAEFHEKKTFQLAVVQQTHKLALREVPKPPINFNHQLNQQQQQSHLLHQTQSSMSSMTSSTTSHFPNILSFGTQNFHLRHQQMAPNPQYLQPQQKQQQQHKMSSNMPRMNVMRNLQRQVQSHAQSNGMIVANYSSSVYERSDPENHIYEMIDESEANGQQKKKAINTDEEMTKKPEHDGNDLFQNLLRTEMLNQLQLCKSNNLKGNNGFLSHLTHEKRMDIIQETALALASSAYVENFHPQSLPTSLIKKVT</sequence>
<dbReference type="AlphaFoldDB" id="A0A9N9WLD3"/>
<reference evidence="2" key="2">
    <citation type="submission" date="2022-10" db="EMBL/GenBank/DDBJ databases">
        <authorList>
            <consortium name="ENA_rothamsted_submissions"/>
            <consortium name="culmorum"/>
            <person name="King R."/>
        </authorList>
    </citation>
    <scope>NUCLEOTIDE SEQUENCE</scope>
</reference>
<evidence type="ECO:0000313" key="2">
    <source>
        <dbReference type="EMBL" id="CAG9797871.1"/>
    </source>
</evidence>
<reference evidence="2" key="1">
    <citation type="submission" date="2022-01" db="EMBL/GenBank/DDBJ databases">
        <authorList>
            <person name="King R."/>
        </authorList>
    </citation>
    <scope>NUCLEOTIDE SEQUENCE</scope>
</reference>
<keyword evidence="3" id="KW-1185">Reference proteome</keyword>
<gene>
    <name evidence="2" type="ORF">CHIRRI_LOCUS857</name>
</gene>
<protein>
    <submittedName>
        <fullName evidence="2">Uncharacterized protein</fullName>
    </submittedName>
</protein>
<feature type="region of interest" description="Disordered" evidence="1">
    <location>
        <begin position="110"/>
        <end position="137"/>
    </location>
</feature>
<feature type="compositionally biased region" description="Low complexity" evidence="1">
    <location>
        <begin position="110"/>
        <end position="133"/>
    </location>
</feature>
<name>A0A9N9WLD3_9DIPT</name>
<proteinExistence type="predicted"/>
<dbReference type="Proteomes" id="UP001153620">
    <property type="component" value="Chromosome 1"/>
</dbReference>
<evidence type="ECO:0000313" key="3">
    <source>
        <dbReference type="Proteomes" id="UP001153620"/>
    </source>
</evidence>
<accession>A0A9N9WLD3</accession>